<name>D8PT61_SCHCM</name>
<keyword evidence="5 9" id="KW-0819">tRNA processing</keyword>
<dbReference type="PROSITE" id="PS51626">
    <property type="entry name" value="SAM_MT_TRM1"/>
    <property type="match status" value="1"/>
</dbReference>
<dbReference type="Proteomes" id="UP000007431">
    <property type="component" value="Unassembled WGS sequence"/>
</dbReference>
<evidence type="ECO:0000256" key="5">
    <source>
        <dbReference type="ARBA" id="ARBA00022694"/>
    </source>
</evidence>
<protein>
    <recommendedName>
        <fullName evidence="7 9">tRNA (guanine(26)-N(2))-dimethyltransferase</fullName>
        <ecNumber evidence="7 9">2.1.1.216</ecNumber>
    </recommendedName>
</protein>
<dbReference type="GO" id="GO:0002940">
    <property type="term" value="P:tRNA N2-guanine methylation"/>
    <property type="evidence" value="ECO:0007669"/>
    <property type="project" value="TreeGrafter"/>
</dbReference>
<feature type="region of interest" description="Disordered" evidence="10">
    <location>
        <begin position="70"/>
        <end position="113"/>
    </location>
</feature>
<evidence type="ECO:0000256" key="9">
    <source>
        <dbReference type="PROSITE-ProRule" id="PRU00958"/>
    </source>
</evidence>
<dbReference type="Gene3D" id="3.40.50.150">
    <property type="entry name" value="Vaccinia Virus protein VP39"/>
    <property type="match status" value="1"/>
</dbReference>
<dbReference type="RefSeq" id="XP_003036161.1">
    <property type="nucleotide sequence ID" value="XM_003036115.1"/>
</dbReference>
<dbReference type="VEuPathDB" id="FungiDB:SCHCODRAFT_081492"/>
<evidence type="ECO:0000256" key="2">
    <source>
        <dbReference type="ARBA" id="ARBA00022603"/>
    </source>
</evidence>
<reference evidence="11 12" key="1">
    <citation type="journal article" date="2010" name="Nat. Biotechnol.">
        <title>Genome sequence of the model mushroom Schizophyllum commune.</title>
        <authorList>
            <person name="Ohm R.A."/>
            <person name="de Jong J.F."/>
            <person name="Lugones L.G."/>
            <person name="Aerts A."/>
            <person name="Kothe E."/>
            <person name="Stajich J.E."/>
            <person name="de Vries R.P."/>
            <person name="Record E."/>
            <person name="Levasseur A."/>
            <person name="Baker S.E."/>
            <person name="Bartholomew K.A."/>
            <person name="Coutinho P.M."/>
            <person name="Erdmann S."/>
            <person name="Fowler T.J."/>
            <person name="Gathman A.C."/>
            <person name="Lombard V."/>
            <person name="Henrissat B."/>
            <person name="Knabe N."/>
            <person name="Kuees U."/>
            <person name="Lilly W.W."/>
            <person name="Lindquist E."/>
            <person name="Lucas S."/>
            <person name="Magnuson J.K."/>
            <person name="Piumi F."/>
            <person name="Raudaskoski M."/>
            <person name="Salamov A."/>
            <person name="Schmutz J."/>
            <person name="Schwarze F.W.M.R."/>
            <person name="vanKuyk P.A."/>
            <person name="Horton J.S."/>
            <person name="Grigoriev I.V."/>
            <person name="Woesten H.A.B."/>
        </authorList>
    </citation>
    <scope>NUCLEOTIDE SEQUENCE [LARGE SCALE GENOMIC DNA]</scope>
    <source>
        <strain evidence="12">H4-8 / FGSC 9210</strain>
    </source>
</reference>
<accession>D8PT61</accession>
<dbReference type="GO" id="GO:0160104">
    <property type="term" value="F:tRNA (guanine(26)-N2)-dimethyltransferase activity"/>
    <property type="evidence" value="ECO:0007669"/>
    <property type="project" value="UniProtKB-UniRule"/>
</dbReference>
<evidence type="ECO:0000313" key="11">
    <source>
        <dbReference type="EMBL" id="EFJ01259.1"/>
    </source>
</evidence>
<evidence type="ECO:0000256" key="1">
    <source>
        <dbReference type="ARBA" id="ARBA00022555"/>
    </source>
</evidence>
<evidence type="ECO:0000256" key="8">
    <source>
        <dbReference type="ARBA" id="ARBA00051897"/>
    </source>
</evidence>
<evidence type="ECO:0000256" key="6">
    <source>
        <dbReference type="ARBA" id="ARBA00022884"/>
    </source>
</evidence>
<feature type="region of interest" description="Disordered" evidence="10">
    <location>
        <begin position="419"/>
        <end position="444"/>
    </location>
</feature>
<dbReference type="HOGENOM" id="CLU_010862_4_0_1"/>
<keyword evidence="2 9" id="KW-0489">Methyltransferase</keyword>
<dbReference type="OMA" id="CAYSAYA"/>
<keyword evidence="4 9" id="KW-0949">S-adenosyl-L-methionine</keyword>
<dbReference type="InterPro" id="IPR029063">
    <property type="entry name" value="SAM-dependent_MTases_sf"/>
</dbReference>
<dbReference type="GO" id="GO:0005634">
    <property type="term" value="C:nucleus"/>
    <property type="evidence" value="ECO:0007669"/>
    <property type="project" value="TreeGrafter"/>
</dbReference>
<gene>
    <name evidence="11" type="ORF">SCHCODRAFT_81492</name>
</gene>
<dbReference type="GeneID" id="9597171"/>
<dbReference type="FunCoup" id="D8PT61">
    <property type="interactions" value="881"/>
</dbReference>
<evidence type="ECO:0000313" key="12">
    <source>
        <dbReference type="Proteomes" id="UP000007431"/>
    </source>
</evidence>
<dbReference type="STRING" id="578458.D8PT61"/>
<dbReference type="eggNOG" id="KOG1253">
    <property type="taxonomic scope" value="Eukaryota"/>
</dbReference>
<dbReference type="Pfam" id="PF02005">
    <property type="entry name" value="TRM"/>
    <property type="match status" value="2"/>
</dbReference>
<dbReference type="InterPro" id="IPR002905">
    <property type="entry name" value="Trm1"/>
</dbReference>
<dbReference type="CDD" id="cd02440">
    <property type="entry name" value="AdoMet_MTases"/>
    <property type="match status" value="1"/>
</dbReference>
<keyword evidence="1 9" id="KW-0820">tRNA-binding</keyword>
<proteinExistence type="inferred from homology"/>
<evidence type="ECO:0000256" key="7">
    <source>
        <dbReference type="ARBA" id="ARBA00039099"/>
    </source>
</evidence>
<dbReference type="EC" id="2.1.1.216" evidence="7 9"/>
<keyword evidence="12" id="KW-1185">Reference proteome</keyword>
<comment type="catalytic activity">
    <reaction evidence="8 9">
        <text>guanosine(26) in tRNA + 2 S-adenosyl-L-methionine = N(2)-dimethylguanosine(26) in tRNA + 2 S-adenosyl-L-homocysteine + 2 H(+)</text>
        <dbReference type="Rhea" id="RHEA:43140"/>
        <dbReference type="Rhea" id="RHEA-COMP:10359"/>
        <dbReference type="Rhea" id="RHEA-COMP:10360"/>
        <dbReference type="ChEBI" id="CHEBI:15378"/>
        <dbReference type="ChEBI" id="CHEBI:57856"/>
        <dbReference type="ChEBI" id="CHEBI:59789"/>
        <dbReference type="ChEBI" id="CHEBI:74269"/>
        <dbReference type="ChEBI" id="CHEBI:74513"/>
        <dbReference type="EC" id="2.1.1.216"/>
    </reaction>
</comment>
<comment type="similarity">
    <text evidence="9">Belongs to the class I-like SAM-binding methyltransferase superfamily. Trm1 family.</text>
</comment>
<dbReference type="SUPFAM" id="SSF53335">
    <property type="entry name" value="S-adenosyl-L-methionine-dependent methyltransferases"/>
    <property type="match status" value="1"/>
</dbReference>
<evidence type="ECO:0000256" key="4">
    <source>
        <dbReference type="ARBA" id="ARBA00022691"/>
    </source>
</evidence>
<evidence type="ECO:0000256" key="3">
    <source>
        <dbReference type="ARBA" id="ARBA00022679"/>
    </source>
</evidence>
<dbReference type="EMBL" id="GL377303">
    <property type="protein sequence ID" value="EFJ01259.1"/>
    <property type="molecule type" value="Genomic_DNA"/>
</dbReference>
<organism evidence="12">
    <name type="scientific">Schizophyllum commune (strain H4-8 / FGSC 9210)</name>
    <name type="common">Split gill fungus</name>
    <dbReference type="NCBI Taxonomy" id="578458"/>
    <lineage>
        <taxon>Eukaryota</taxon>
        <taxon>Fungi</taxon>
        <taxon>Dikarya</taxon>
        <taxon>Basidiomycota</taxon>
        <taxon>Agaricomycotina</taxon>
        <taxon>Agaricomycetes</taxon>
        <taxon>Agaricomycetidae</taxon>
        <taxon>Agaricales</taxon>
        <taxon>Schizophyllaceae</taxon>
        <taxon>Schizophyllum</taxon>
    </lineage>
</organism>
<keyword evidence="3 9" id="KW-0808">Transferase</keyword>
<dbReference type="InParanoid" id="D8PT61"/>
<evidence type="ECO:0000256" key="10">
    <source>
        <dbReference type="SAM" id="MobiDB-lite"/>
    </source>
</evidence>
<sequence>MDVDNPSAPVASTNPTTSIIVPEGLRLHTENTTHLLLAADEAFLNPVQEFNRDLSIACIRTWSEMREKERQAKREAGRARKRAKAAKDAEAKDGGGKQEGEAPKEVEAEASKPAPLKTTILEALSATGLRSIRYAKEIPLAHRVIANDILPAAAEAICRNVDINGPLAQERVHVNEGDACALLYSHRSSPVDVVDLDPYGTAAPFIDGAVQAIRDGGLLCVTCTDLAVLATVNYPEKCYSNYGGVSVKADYCHESALRLLLHSLATAAARYGRAIEPLLSLSIDFYVRVFVRVRYAAIEVKRLELDTPFYFTPARVAGHFHCVTPSLDETASALLHAGYAVSRSHAAAGSLKTDAPTRALHDIFRAWVKTHPVNREKISAGSPTLKLLDKEGSFEANFKRHPDTVSASSKVKLVRYQVNPTANWGPGTKAGGKRKRGKDDEGEQ</sequence>
<dbReference type="PANTHER" id="PTHR10631">
    <property type="entry name" value="N 2 ,N 2 -DIMETHYLGUANOSINE TRNA METHYLTRANSFERASE"/>
    <property type="match status" value="1"/>
</dbReference>
<dbReference type="AlphaFoldDB" id="D8PT61"/>
<dbReference type="KEGG" id="scm:SCHCO_081492"/>
<dbReference type="OrthoDB" id="6349953at2759"/>
<dbReference type="GO" id="GO:0000049">
    <property type="term" value="F:tRNA binding"/>
    <property type="evidence" value="ECO:0007669"/>
    <property type="project" value="UniProtKB-UniRule"/>
</dbReference>
<dbReference type="PANTHER" id="PTHR10631:SF3">
    <property type="entry name" value="TRNA (GUANINE(26)-N(2))-DIMETHYLTRANSFERASE"/>
    <property type="match status" value="1"/>
</dbReference>
<feature type="compositionally biased region" description="Basic and acidic residues" evidence="10">
    <location>
        <begin position="85"/>
        <end position="110"/>
    </location>
</feature>
<keyword evidence="6 9" id="KW-0694">RNA-binding</keyword>